<proteinExistence type="predicted"/>
<protein>
    <recommendedName>
        <fullName evidence="1">Apple domain-containing protein</fullName>
    </recommendedName>
</protein>
<dbReference type="InterPro" id="IPR003609">
    <property type="entry name" value="Pan_app"/>
</dbReference>
<gene>
    <name evidence="2" type="ORF">HU200_033991</name>
</gene>
<evidence type="ECO:0000313" key="3">
    <source>
        <dbReference type="Proteomes" id="UP000636709"/>
    </source>
</evidence>
<dbReference type="CDD" id="cd01098">
    <property type="entry name" value="PAN_AP_plant"/>
    <property type="match status" value="1"/>
</dbReference>
<organism evidence="2 3">
    <name type="scientific">Digitaria exilis</name>
    <dbReference type="NCBI Taxonomy" id="1010633"/>
    <lineage>
        <taxon>Eukaryota</taxon>
        <taxon>Viridiplantae</taxon>
        <taxon>Streptophyta</taxon>
        <taxon>Embryophyta</taxon>
        <taxon>Tracheophyta</taxon>
        <taxon>Spermatophyta</taxon>
        <taxon>Magnoliopsida</taxon>
        <taxon>Liliopsida</taxon>
        <taxon>Poales</taxon>
        <taxon>Poaceae</taxon>
        <taxon>PACMAD clade</taxon>
        <taxon>Panicoideae</taxon>
        <taxon>Panicodae</taxon>
        <taxon>Paniceae</taxon>
        <taxon>Anthephorinae</taxon>
        <taxon>Digitaria</taxon>
    </lineage>
</organism>
<dbReference type="EMBL" id="JACEFO010001825">
    <property type="protein sequence ID" value="KAF8700646.1"/>
    <property type="molecule type" value="Genomic_DNA"/>
</dbReference>
<reference evidence="2" key="1">
    <citation type="submission" date="2020-07" db="EMBL/GenBank/DDBJ databases">
        <title>Genome sequence and genetic diversity analysis of an under-domesticated orphan crop, white fonio (Digitaria exilis).</title>
        <authorList>
            <person name="Bennetzen J.L."/>
            <person name="Chen S."/>
            <person name="Ma X."/>
            <person name="Wang X."/>
            <person name="Yssel A.E.J."/>
            <person name="Chaluvadi S.R."/>
            <person name="Johnson M."/>
            <person name="Gangashetty P."/>
            <person name="Hamidou F."/>
            <person name="Sanogo M.D."/>
            <person name="Zwaenepoel A."/>
            <person name="Wallace J."/>
            <person name="Van De Peer Y."/>
            <person name="Van Deynze A."/>
        </authorList>
    </citation>
    <scope>NUCLEOTIDE SEQUENCE</scope>
    <source>
        <tissue evidence="2">Leaves</tissue>
    </source>
</reference>
<dbReference type="Proteomes" id="UP000636709">
    <property type="component" value="Unassembled WGS sequence"/>
</dbReference>
<dbReference type="PANTHER" id="PTHR32444">
    <property type="entry name" value="BULB-TYPE LECTIN DOMAIN-CONTAINING PROTEIN"/>
    <property type="match status" value="1"/>
</dbReference>
<evidence type="ECO:0000313" key="2">
    <source>
        <dbReference type="EMBL" id="KAF8700646.1"/>
    </source>
</evidence>
<dbReference type="AlphaFoldDB" id="A0A835BVV0"/>
<dbReference type="PANTHER" id="PTHR32444:SF118">
    <property type="entry name" value="OS09G0551150 PROTEIN"/>
    <property type="match status" value="1"/>
</dbReference>
<feature type="domain" description="Apple" evidence="1">
    <location>
        <begin position="51"/>
        <end position="106"/>
    </location>
</feature>
<evidence type="ECO:0000259" key="1">
    <source>
        <dbReference type="Pfam" id="PF08276"/>
    </source>
</evidence>
<name>A0A835BVV0_9POAL</name>
<dbReference type="Pfam" id="PF08276">
    <property type="entry name" value="PAN_2"/>
    <property type="match status" value="1"/>
</dbReference>
<comment type="caution">
    <text evidence="2">The sequence shown here is derived from an EMBL/GenBank/DDBJ whole genome shotgun (WGS) entry which is preliminary data.</text>
</comment>
<sequence length="156" mass="17058">MWTGYTVSSQYFANTNIVIYVTYEDSVDEMSATFTVSDGAPPVRSVMSYTGRVEVPDNFVRIGRKTLQECAAECSANCSCVAYAYATLNGSTANGDSTRCLVWIGDHQLVDTQKMGVLPYSTTDADTQDTLYLRVASLSGTFSYHKSLCVLSMESN</sequence>
<accession>A0A835BVV0</accession>
<keyword evidence="3" id="KW-1185">Reference proteome</keyword>